<dbReference type="RefSeq" id="XP_014158982.1">
    <property type="nucleotide sequence ID" value="XM_014303507.1"/>
</dbReference>
<dbReference type="AlphaFoldDB" id="A0A0L0G7X6"/>
<feature type="domain" description="DAGKc" evidence="2">
    <location>
        <begin position="242"/>
        <end position="381"/>
    </location>
</feature>
<reference evidence="3 4" key="1">
    <citation type="submission" date="2011-02" db="EMBL/GenBank/DDBJ databases">
        <title>The Genome Sequence of Sphaeroforma arctica JP610.</title>
        <authorList>
            <consortium name="The Broad Institute Genome Sequencing Platform"/>
            <person name="Russ C."/>
            <person name="Cuomo C."/>
            <person name="Young S.K."/>
            <person name="Zeng Q."/>
            <person name="Gargeya S."/>
            <person name="Alvarado L."/>
            <person name="Berlin A."/>
            <person name="Chapman S.B."/>
            <person name="Chen Z."/>
            <person name="Freedman E."/>
            <person name="Gellesch M."/>
            <person name="Goldberg J."/>
            <person name="Griggs A."/>
            <person name="Gujja S."/>
            <person name="Heilman E."/>
            <person name="Heiman D."/>
            <person name="Howarth C."/>
            <person name="Mehta T."/>
            <person name="Neiman D."/>
            <person name="Pearson M."/>
            <person name="Roberts A."/>
            <person name="Saif S."/>
            <person name="Shea T."/>
            <person name="Shenoy N."/>
            <person name="Sisk P."/>
            <person name="Stolte C."/>
            <person name="Sykes S."/>
            <person name="White J."/>
            <person name="Yandava C."/>
            <person name="Burger G."/>
            <person name="Gray M.W."/>
            <person name="Holland P.W.H."/>
            <person name="King N."/>
            <person name="Lang F.B.F."/>
            <person name="Roger A.J."/>
            <person name="Ruiz-Trillo I."/>
            <person name="Haas B."/>
            <person name="Nusbaum C."/>
            <person name="Birren B."/>
        </authorList>
    </citation>
    <scope>NUCLEOTIDE SEQUENCE [LARGE SCALE GENOMIC DNA]</scope>
    <source>
        <strain evidence="3 4">JP610</strain>
    </source>
</reference>
<feature type="compositionally biased region" description="Polar residues" evidence="1">
    <location>
        <begin position="480"/>
        <end position="509"/>
    </location>
</feature>
<feature type="compositionally biased region" description="Polar residues" evidence="1">
    <location>
        <begin position="518"/>
        <end position="532"/>
    </location>
</feature>
<dbReference type="InterPro" id="IPR001206">
    <property type="entry name" value="Diacylglycerol_kinase_cat_dom"/>
</dbReference>
<dbReference type="OrthoDB" id="530923at2759"/>
<dbReference type="Pfam" id="PF19280">
    <property type="entry name" value="CERK_C"/>
    <property type="match status" value="1"/>
</dbReference>
<dbReference type="InterPro" id="IPR045363">
    <property type="entry name" value="CERK_C"/>
</dbReference>
<organism evidence="3 4">
    <name type="scientific">Sphaeroforma arctica JP610</name>
    <dbReference type="NCBI Taxonomy" id="667725"/>
    <lineage>
        <taxon>Eukaryota</taxon>
        <taxon>Ichthyosporea</taxon>
        <taxon>Ichthyophonida</taxon>
        <taxon>Sphaeroforma</taxon>
    </lineage>
</organism>
<dbReference type="GO" id="GO:0001729">
    <property type="term" value="F:ceramide kinase activity"/>
    <property type="evidence" value="ECO:0007669"/>
    <property type="project" value="TreeGrafter"/>
</dbReference>
<dbReference type="eggNOG" id="KOG1115">
    <property type="taxonomic scope" value="Eukaryota"/>
</dbReference>
<dbReference type="InterPro" id="IPR017438">
    <property type="entry name" value="ATP-NAD_kinase_N"/>
</dbReference>
<dbReference type="Pfam" id="PF00781">
    <property type="entry name" value="DAGK_cat"/>
    <property type="match status" value="1"/>
</dbReference>
<dbReference type="EMBL" id="KQ241721">
    <property type="protein sequence ID" value="KNC85080.1"/>
    <property type="molecule type" value="Genomic_DNA"/>
</dbReference>
<dbReference type="PROSITE" id="PS50146">
    <property type="entry name" value="DAGK"/>
    <property type="match status" value="1"/>
</dbReference>
<proteinExistence type="predicted"/>
<dbReference type="GO" id="GO:0016020">
    <property type="term" value="C:membrane"/>
    <property type="evidence" value="ECO:0007669"/>
    <property type="project" value="GOC"/>
</dbReference>
<keyword evidence="4" id="KW-1185">Reference proteome</keyword>
<dbReference type="InterPro" id="IPR050187">
    <property type="entry name" value="Lipid_Phosphate_FormReg"/>
</dbReference>
<feature type="compositionally biased region" description="Polar residues" evidence="1">
    <location>
        <begin position="539"/>
        <end position="548"/>
    </location>
</feature>
<dbReference type="PANTHER" id="PTHR12358">
    <property type="entry name" value="SPHINGOSINE KINASE"/>
    <property type="match status" value="1"/>
</dbReference>
<feature type="region of interest" description="Disordered" evidence="1">
    <location>
        <begin position="456"/>
        <end position="558"/>
    </location>
</feature>
<dbReference type="SMART" id="SM00046">
    <property type="entry name" value="DAGKc"/>
    <property type="match status" value="1"/>
</dbReference>
<dbReference type="Proteomes" id="UP000054560">
    <property type="component" value="Unassembled WGS sequence"/>
</dbReference>
<gene>
    <name evidence="3" type="ORF">SARC_02708</name>
</gene>
<feature type="region of interest" description="Disordered" evidence="1">
    <location>
        <begin position="698"/>
        <end position="737"/>
    </location>
</feature>
<dbReference type="Gene3D" id="2.60.200.40">
    <property type="match status" value="1"/>
</dbReference>
<evidence type="ECO:0000313" key="3">
    <source>
        <dbReference type="EMBL" id="KNC85080.1"/>
    </source>
</evidence>
<dbReference type="GO" id="GO:0006672">
    <property type="term" value="P:ceramide metabolic process"/>
    <property type="evidence" value="ECO:0007669"/>
    <property type="project" value="TreeGrafter"/>
</dbReference>
<sequence length="856" mass="92016">MATSSTVGLTEGRASGSAGSEYSKTAHQSRDMNTNDSHARSHLDTSGAQRSIPNSRCRKSSVGKLTPCNNKSYAPSAHHSGLWRNGKYGRGSFNTEGVFTWSPAHGSDSASSISFDGRDLLYVQIKGKCNTPISTDQEGDEDVATQIENSLQEEIEMHERVEDKGRKGSASSLSAIDAVLTHSLPPAGPEIYLFEVTYANTKSVSEPVWTIEKLVLGCVSQDSIIQWVTVLQDSINAQRKTHRPSRLLVFINPYGGRGYAESIYKEQVRPLLSKCSITVDVVLTTHANHARDVVNTTERLGEKYDGVVVVGGDGLLSEIINGILTRTNRDTIKKLRIGIIPAGSTNCVLYSAQGGDDVTTAVLQIVLGSRMSLDLGSVWEGKRLKTYFASMGAYGFFGDVVHMSENHRWMGPARYDFSGFKTFMKKRAYRGKVFLRNTGKRRGHCGVCRIDCPGCDSDSEETSPLPTVMNEDGVHVRDSPFSSYESLEARTQSAARDSAVNESQQSESSVAGRGGEGSASTHIHSQPHTQANLDGPLPTTHTDASTRQEAPLGPSPDGWEVIEGDFICVNATIMSCRCPKSPNGMSPHGHLSDGCIDLILVRNCNRAQYLAQLTCLANPTADHLSFDFVEFTKVTEFYFVPSASEDKEDNTEWVVDGEPLGTGTIHCQVHSNLIHLFQRRPLTLHKSKPNLIHKASEQLDDGATDGDKKKLQPHNSQTRRADASHAGDGEVESQLEEGSLSGFVGSLGLGMCMSPGTAGGGPVGPSPDYNGDSSISPSVDNIVGTGINDSSIGASSSRGVDIGSAGDGVGLDESLQSVNYATLKVTPSLLDLTAEDASVILRPPASHLIPAKREDI</sequence>
<feature type="region of interest" description="Disordered" evidence="1">
    <location>
        <begin position="1"/>
        <end position="81"/>
    </location>
</feature>
<evidence type="ECO:0000256" key="1">
    <source>
        <dbReference type="SAM" id="MobiDB-lite"/>
    </source>
</evidence>
<feature type="compositionally biased region" description="Polar residues" evidence="1">
    <location>
        <begin position="44"/>
        <end position="54"/>
    </location>
</feature>
<protein>
    <recommendedName>
        <fullName evidence="2">DAGKc domain-containing protein</fullName>
    </recommendedName>
</protein>
<dbReference type="GeneID" id="25903212"/>
<dbReference type="Gene3D" id="3.40.50.10330">
    <property type="entry name" value="Probable inorganic polyphosphate/atp-NAD kinase, domain 1"/>
    <property type="match status" value="1"/>
</dbReference>
<feature type="compositionally biased region" description="Basic and acidic residues" evidence="1">
    <location>
        <begin position="719"/>
        <end position="728"/>
    </location>
</feature>
<dbReference type="STRING" id="667725.A0A0L0G7X6"/>
<dbReference type="PANTHER" id="PTHR12358:SF111">
    <property type="entry name" value="CERAMIDE KINASE, ISOFORM A"/>
    <property type="match status" value="1"/>
</dbReference>
<dbReference type="InterPro" id="IPR016064">
    <property type="entry name" value="NAD/diacylglycerol_kinase_sf"/>
</dbReference>
<name>A0A0L0G7X6_9EUKA</name>
<evidence type="ECO:0000313" key="4">
    <source>
        <dbReference type="Proteomes" id="UP000054560"/>
    </source>
</evidence>
<feature type="compositionally biased region" description="Polar residues" evidence="1">
    <location>
        <begin position="17"/>
        <end position="36"/>
    </location>
</feature>
<evidence type="ECO:0000259" key="2">
    <source>
        <dbReference type="PROSITE" id="PS50146"/>
    </source>
</evidence>
<dbReference type="SUPFAM" id="SSF111331">
    <property type="entry name" value="NAD kinase/diacylglycerol kinase-like"/>
    <property type="match status" value="1"/>
</dbReference>
<accession>A0A0L0G7X6</accession>